<comment type="caution">
    <text evidence="7">The sequence shown here is derived from an EMBL/GenBank/DDBJ whole genome shotgun (WGS) entry which is preliminary data.</text>
</comment>
<evidence type="ECO:0008006" key="9">
    <source>
        <dbReference type="Google" id="ProtNLM"/>
    </source>
</evidence>
<feature type="transmembrane region" description="Helical" evidence="6">
    <location>
        <begin position="70"/>
        <end position="90"/>
    </location>
</feature>
<accession>A0A4R5NDU4</accession>
<proteinExistence type="predicted"/>
<feature type="binding site" evidence="5">
    <location>
        <position position="87"/>
    </location>
    <ligand>
        <name>Zn(2+)</name>
        <dbReference type="ChEBI" id="CHEBI:29105"/>
    </ligand>
</feature>
<gene>
    <name evidence="7" type="ORF">C5L30_002327</name>
</gene>
<evidence type="ECO:0000256" key="5">
    <source>
        <dbReference type="PIRSR" id="PIRSR604254-1"/>
    </source>
</evidence>
<feature type="binding site" evidence="5">
    <location>
        <position position="219"/>
    </location>
    <ligand>
        <name>Zn(2+)</name>
        <dbReference type="ChEBI" id="CHEBI:29105"/>
    </ligand>
</feature>
<dbReference type="PANTHER" id="PTHR20855">
    <property type="entry name" value="ADIPOR/PROGESTIN RECEPTOR-RELATED"/>
    <property type="match status" value="1"/>
</dbReference>
<evidence type="ECO:0000313" key="8">
    <source>
        <dbReference type="Proteomes" id="UP000295257"/>
    </source>
</evidence>
<dbReference type="EMBL" id="PUFN01000019">
    <property type="protein sequence ID" value="TDG71747.1"/>
    <property type="molecule type" value="Genomic_DNA"/>
</dbReference>
<sequence length="239" mass="26489">MDDFLNKYIFIYTDKYFGRAKENKYGLPKYTNSEERLNTISHIIGIFIGIGAVITSLVTPYSNLGKLSGVIFGISLILLYGVSATYHGIPMTFVNWKKRFRILDHSSIFILIAGTGTPLILRQIAKTADESEWIFYSLIWILAVVGVLLLSISIKRFKSIATVMYVVMGVVLAIRSSSFLHIMGSTGVALLLSGGLVYLVGLLFYGLGTRKEGMHAIFHILCMVGSILHCICIFGFVLV</sequence>
<evidence type="ECO:0000256" key="1">
    <source>
        <dbReference type="ARBA" id="ARBA00004141"/>
    </source>
</evidence>
<name>A0A4R5NDU4_9LACO</name>
<feature type="binding site" evidence="5">
    <location>
        <position position="215"/>
    </location>
    <ligand>
        <name>Zn(2+)</name>
        <dbReference type="ChEBI" id="CHEBI:29105"/>
    </ligand>
</feature>
<evidence type="ECO:0000313" key="7">
    <source>
        <dbReference type="EMBL" id="TDG71747.1"/>
    </source>
</evidence>
<keyword evidence="5" id="KW-0862">Zinc</keyword>
<evidence type="ECO:0000256" key="3">
    <source>
        <dbReference type="ARBA" id="ARBA00022989"/>
    </source>
</evidence>
<keyword evidence="2 6" id="KW-0812">Transmembrane</keyword>
<dbReference type="Pfam" id="PF03006">
    <property type="entry name" value="HlyIII"/>
    <property type="match status" value="1"/>
</dbReference>
<dbReference type="OrthoDB" id="9813689at2"/>
<feature type="transmembrane region" description="Helical" evidence="6">
    <location>
        <begin position="217"/>
        <end position="238"/>
    </location>
</feature>
<keyword evidence="3 6" id="KW-1133">Transmembrane helix</keyword>
<dbReference type="GO" id="GO:0046872">
    <property type="term" value="F:metal ion binding"/>
    <property type="evidence" value="ECO:0007669"/>
    <property type="project" value="UniProtKB-KW"/>
</dbReference>
<keyword evidence="5" id="KW-0479">Metal-binding</keyword>
<feature type="transmembrane region" description="Helical" evidence="6">
    <location>
        <begin position="159"/>
        <end position="176"/>
    </location>
</feature>
<comment type="subcellular location">
    <subcellularLocation>
        <location evidence="1">Membrane</location>
        <topology evidence="1">Multi-pass membrane protein</topology>
    </subcellularLocation>
</comment>
<dbReference type="PANTHER" id="PTHR20855:SF3">
    <property type="entry name" value="LD03007P"/>
    <property type="match status" value="1"/>
</dbReference>
<evidence type="ECO:0000256" key="4">
    <source>
        <dbReference type="ARBA" id="ARBA00023136"/>
    </source>
</evidence>
<keyword evidence="4 6" id="KW-0472">Membrane</keyword>
<protein>
    <recommendedName>
        <fullName evidence="9">Hemolysin III</fullName>
    </recommendedName>
</protein>
<feature type="transmembrane region" description="Helical" evidence="6">
    <location>
        <begin position="102"/>
        <end position="121"/>
    </location>
</feature>
<keyword evidence="8" id="KW-1185">Reference proteome</keyword>
<dbReference type="RefSeq" id="WP_010020676.1">
    <property type="nucleotide sequence ID" value="NZ_CP162899.1"/>
</dbReference>
<evidence type="ECO:0000256" key="2">
    <source>
        <dbReference type="ARBA" id="ARBA00022692"/>
    </source>
</evidence>
<dbReference type="Proteomes" id="UP000295257">
    <property type="component" value="Unassembled WGS sequence"/>
</dbReference>
<feature type="transmembrane region" description="Helical" evidence="6">
    <location>
        <begin position="133"/>
        <end position="152"/>
    </location>
</feature>
<dbReference type="GO" id="GO:0016020">
    <property type="term" value="C:membrane"/>
    <property type="evidence" value="ECO:0007669"/>
    <property type="project" value="UniProtKB-SubCell"/>
</dbReference>
<evidence type="ECO:0000256" key="6">
    <source>
        <dbReference type="SAM" id="Phobius"/>
    </source>
</evidence>
<organism evidence="7 8">
    <name type="scientific">Companilactobacillus farciminis</name>
    <dbReference type="NCBI Taxonomy" id="1612"/>
    <lineage>
        <taxon>Bacteria</taxon>
        <taxon>Bacillati</taxon>
        <taxon>Bacillota</taxon>
        <taxon>Bacilli</taxon>
        <taxon>Lactobacillales</taxon>
        <taxon>Lactobacillaceae</taxon>
        <taxon>Companilactobacillus</taxon>
    </lineage>
</organism>
<feature type="transmembrane region" description="Helical" evidence="6">
    <location>
        <begin position="182"/>
        <end position="205"/>
    </location>
</feature>
<reference evidence="7 8" key="1">
    <citation type="journal article" date="2019" name="Appl. Microbiol. Biotechnol.">
        <title>Uncovering carbohydrate metabolism through a genotype-phenotype association study of 56 lactic acid bacteria genomes.</title>
        <authorList>
            <person name="Buron-Moles G."/>
            <person name="Chailyan A."/>
            <person name="Dolejs I."/>
            <person name="Forster J."/>
            <person name="Miks M.H."/>
        </authorList>
    </citation>
    <scope>NUCLEOTIDE SEQUENCE [LARGE SCALE GENOMIC DNA]</scope>
    <source>
        <strain evidence="7 8">ATCC 29644</strain>
    </source>
</reference>
<feature type="transmembrane region" description="Helical" evidence="6">
    <location>
        <begin position="39"/>
        <end position="58"/>
    </location>
</feature>
<dbReference type="InterPro" id="IPR004254">
    <property type="entry name" value="AdipoR/HlyIII-related"/>
</dbReference>
<dbReference type="AlphaFoldDB" id="A0A4R5NDU4"/>